<dbReference type="AlphaFoldDB" id="A0A9Y1FN89"/>
<dbReference type="Proteomes" id="UP001200513">
    <property type="component" value="Chromosome"/>
</dbReference>
<proteinExistence type="predicted"/>
<protein>
    <submittedName>
        <fullName evidence="1">Uncharacterized protein</fullName>
    </submittedName>
</protein>
<reference evidence="1" key="1">
    <citation type="journal article" date="2022" name="Nat. Microbiol.">
        <title>Unique mobile elements and scalable gene flow at the prokaryote-eukaryote boundary revealed by circularized Asgard archaea genomes.</title>
        <authorList>
            <person name="Wu F."/>
            <person name="Speth D.R."/>
            <person name="Philosof A."/>
            <person name="Cremiere A."/>
            <person name="Narayanan A."/>
            <person name="Barco R.A."/>
            <person name="Connon S.A."/>
            <person name="Amend J.P."/>
            <person name="Antoshechkin I.A."/>
            <person name="Orphan V.J."/>
        </authorList>
    </citation>
    <scope>NUCLEOTIDE SEQUENCE</scope>
    <source>
        <strain evidence="1">PR6</strain>
    </source>
</reference>
<accession>A0A9Y1FN89</accession>
<dbReference type="EMBL" id="CP084167">
    <property type="protein sequence ID" value="UJG42403.1"/>
    <property type="molecule type" value="Genomic_DNA"/>
</dbReference>
<evidence type="ECO:0000313" key="1">
    <source>
        <dbReference type="EMBL" id="UJG42403.1"/>
    </source>
</evidence>
<gene>
    <name evidence="1" type="ORF">K9W46_08305</name>
</gene>
<name>A0A9Y1FN89_9ARCH</name>
<dbReference type="InterPro" id="IPR027417">
    <property type="entry name" value="P-loop_NTPase"/>
</dbReference>
<sequence length="140" mass="16371">MVNFVHFYFGDADETFFTGIGTVIRALGHGKKVNIILTDEKFKWVEKIPKEKNNLRIFKVKCKNDIHLLGKRSKFEDLILISNIDVLIQKKWITVEYLIDIVLKLKEKSEVIITSFSFHKALADIADYCSHFQKRNNIQI</sequence>
<dbReference type="Gene3D" id="3.40.50.300">
    <property type="entry name" value="P-loop containing nucleotide triphosphate hydrolases"/>
    <property type="match status" value="1"/>
</dbReference>
<organism evidence="1">
    <name type="scientific">Candidatus Heimdallarchaeum endolithica</name>
    <dbReference type="NCBI Taxonomy" id="2876572"/>
    <lineage>
        <taxon>Archaea</taxon>
        <taxon>Promethearchaeati</taxon>
        <taxon>Candidatus Heimdallarchaeota</taxon>
        <taxon>Candidatus Heimdallarchaeia (ex Rinke et al. 2021) (nom. nud.)</taxon>
        <taxon>Candidatus Heimdallarchaeales</taxon>
        <taxon>Candidatus Heimdallarchaeaceae</taxon>
        <taxon>Candidatus Heimdallarchaeum</taxon>
    </lineage>
</organism>
<dbReference type="SUPFAM" id="SSF52540">
    <property type="entry name" value="P-loop containing nucleoside triphosphate hydrolases"/>
    <property type="match status" value="1"/>
</dbReference>